<feature type="compositionally biased region" description="Polar residues" evidence="1">
    <location>
        <begin position="720"/>
        <end position="731"/>
    </location>
</feature>
<comment type="caution">
    <text evidence="3">The sequence shown here is derived from an EMBL/GenBank/DDBJ whole genome shotgun (WGS) entry which is preliminary data.</text>
</comment>
<proteinExistence type="predicted"/>
<dbReference type="AlphaFoldDB" id="A0A9X0CSL1"/>
<dbReference type="OrthoDB" id="26719at2759"/>
<feature type="compositionally biased region" description="Basic residues" evidence="1">
    <location>
        <begin position="683"/>
        <end position="694"/>
    </location>
</feature>
<feature type="compositionally biased region" description="Polar residues" evidence="1">
    <location>
        <begin position="223"/>
        <end position="234"/>
    </location>
</feature>
<protein>
    <submittedName>
        <fullName evidence="3">Uncharacterized protein</fullName>
    </submittedName>
</protein>
<evidence type="ECO:0000313" key="4">
    <source>
        <dbReference type="Proteomes" id="UP001163046"/>
    </source>
</evidence>
<feature type="region of interest" description="Disordered" evidence="1">
    <location>
        <begin position="215"/>
        <end position="302"/>
    </location>
</feature>
<organism evidence="3 4">
    <name type="scientific">Desmophyllum pertusum</name>
    <dbReference type="NCBI Taxonomy" id="174260"/>
    <lineage>
        <taxon>Eukaryota</taxon>
        <taxon>Metazoa</taxon>
        <taxon>Cnidaria</taxon>
        <taxon>Anthozoa</taxon>
        <taxon>Hexacorallia</taxon>
        <taxon>Scleractinia</taxon>
        <taxon>Caryophylliina</taxon>
        <taxon>Caryophylliidae</taxon>
        <taxon>Desmophyllum</taxon>
    </lineage>
</organism>
<dbReference type="Proteomes" id="UP001163046">
    <property type="component" value="Unassembled WGS sequence"/>
</dbReference>
<name>A0A9X0CSL1_9CNID</name>
<keyword evidence="2" id="KW-1133">Transmembrane helix</keyword>
<evidence type="ECO:0000256" key="2">
    <source>
        <dbReference type="SAM" id="Phobius"/>
    </source>
</evidence>
<dbReference type="EMBL" id="MU826827">
    <property type="protein sequence ID" value="KAJ7374517.1"/>
    <property type="molecule type" value="Genomic_DNA"/>
</dbReference>
<keyword evidence="2" id="KW-0812">Transmembrane</keyword>
<dbReference type="Gene3D" id="2.60.120.1000">
    <property type="match status" value="1"/>
</dbReference>
<evidence type="ECO:0000313" key="3">
    <source>
        <dbReference type="EMBL" id="KAJ7374517.1"/>
    </source>
</evidence>
<keyword evidence="4" id="KW-1185">Reference proteome</keyword>
<accession>A0A9X0CSL1</accession>
<evidence type="ECO:0000256" key="1">
    <source>
        <dbReference type="SAM" id="MobiDB-lite"/>
    </source>
</evidence>
<feature type="transmembrane region" description="Helical" evidence="2">
    <location>
        <begin position="323"/>
        <end position="344"/>
    </location>
</feature>
<reference evidence="3" key="1">
    <citation type="submission" date="2023-01" db="EMBL/GenBank/DDBJ databases">
        <title>Genome assembly of the deep-sea coral Lophelia pertusa.</title>
        <authorList>
            <person name="Herrera S."/>
            <person name="Cordes E."/>
        </authorList>
    </citation>
    <scope>NUCLEOTIDE SEQUENCE</scope>
    <source>
        <strain evidence="3">USNM1676648</strain>
        <tissue evidence="3">Polyp</tissue>
    </source>
</reference>
<feature type="compositionally biased region" description="Low complexity" evidence="1">
    <location>
        <begin position="238"/>
        <end position="249"/>
    </location>
</feature>
<dbReference type="SUPFAM" id="SSF56496">
    <property type="entry name" value="Fibrinogen C-terminal domain-like"/>
    <property type="match status" value="1"/>
</dbReference>
<keyword evidence="2" id="KW-0472">Membrane</keyword>
<dbReference type="InterPro" id="IPR036056">
    <property type="entry name" value="Fibrinogen-like_C"/>
</dbReference>
<feature type="region of interest" description="Disordered" evidence="1">
    <location>
        <begin position="674"/>
        <end position="731"/>
    </location>
</feature>
<feature type="compositionally biased region" description="Low complexity" evidence="1">
    <location>
        <begin position="267"/>
        <end position="293"/>
    </location>
</feature>
<gene>
    <name evidence="3" type="ORF">OS493_004855</name>
</gene>
<sequence>MQTCADWRAAGKRSNKYYKINPRHSEPFSVYCNMTNVNGPSTVIFHTQDRNRIIAAQNKVNGKSYRHEIVYENPNDQDIKDLIASSTHCRQYLEYNCYNSVLFDSPKPFNLESGRGARWVSRDGNLQDYWSGATRGSMKCACGLNGTCAESSSNKVCNCDTVDNKWHTDGGYITDSTSLPVKRLVFSVDGTNIRSKYVLGSLECYGSTTKRATTTTKAPVNDTLLTTPQPASTKRQTKSPSTATTTMTSGKQPATEIYGTSTPTPPSSLSSENDVSSTKSSSSSESTTQATDTPSDNTDTPGIVVIESPKEYITIRENANQELVLIILSVILAVFVIAIVVLIIKQNLFFPCKCLQAPLYHDARHMDTIELGPPSPMYGETEPEPILQFEASPYPARHYDIGSVHDFRISPSPELYSDAETDRLDISNGSSSWISENADIEKDKSEKQTVYEDIDLGLIDVVPSFPAPKQLSTEEQIKKLKAVIMDVLSASDVRANYSDRKEHPASPIHQARNAKDTTHCALVIELGQSQHAANESLVDSDNDSTATMSEFSSDHEFLNGDQCAKNYSCDKETDFEKEAYDESSKANTLETCKPAIGRNGVNLNNWVSSNDPHDNYLSLDVNNLEDDTYQRQPFSGANLNGHSYNEQISCDKDLRRSPRTEKVRYLPATCDGRRRELKEDKRSKHNSPRTRLFSRQKSEEEALLSSTQAGGRLEPRRTNRNGFSDNSNQKRYSGISNAFCRQPQQQQNPRSSDENQADNQFRDCSNMRARVIPLKHPHSQKYETEL</sequence>